<comment type="caution">
    <text evidence="1">The sequence shown here is derived from an EMBL/GenBank/DDBJ whole genome shotgun (WGS) entry which is preliminary data.</text>
</comment>
<gene>
    <name evidence="1" type="ORF">GM676_08180</name>
</gene>
<dbReference type="Proteomes" id="UP000475582">
    <property type="component" value="Unassembled WGS sequence"/>
</dbReference>
<accession>A0A6L6PEV0</accession>
<organism evidence="1 2">
    <name type="scientific">Duganella radicis</name>
    <dbReference type="NCBI Taxonomy" id="551988"/>
    <lineage>
        <taxon>Bacteria</taxon>
        <taxon>Pseudomonadati</taxon>
        <taxon>Pseudomonadota</taxon>
        <taxon>Betaproteobacteria</taxon>
        <taxon>Burkholderiales</taxon>
        <taxon>Oxalobacteraceae</taxon>
        <taxon>Telluria group</taxon>
        <taxon>Duganella</taxon>
    </lineage>
</organism>
<sequence length="109" mass="12180">MINDDASMIEAMPINERARYLNSLAFHLTVVARNTYVPAENAVERPVALRGVVEISHRVLSRVLTLQRGEDIVSADSFLTMLFGLAQIYDCVFELENALAFSAESYLKS</sequence>
<reference evidence="1 2" key="1">
    <citation type="submission" date="2019-11" db="EMBL/GenBank/DDBJ databases">
        <title>Type strains purchased from KCTC, JCM and DSMZ.</title>
        <authorList>
            <person name="Lu H."/>
        </authorList>
    </citation>
    <scope>NUCLEOTIDE SEQUENCE [LARGE SCALE GENOMIC DNA]</scope>
    <source>
        <strain evidence="1 2">KCTC 22382</strain>
    </source>
</reference>
<name>A0A6L6PEV0_9BURK</name>
<dbReference type="AlphaFoldDB" id="A0A6L6PEV0"/>
<dbReference type="RefSeq" id="WP_155463038.1">
    <property type="nucleotide sequence ID" value="NZ_WNKY01000006.1"/>
</dbReference>
<protein>
    <submittedName>
        <fullName evidence="1">Uncharacterized protein</fullName>
    </submittedName>
</protein>
<dbReference type="EMBL" id="WNKY01000006">
    <property type="protein sequence ID" value="MTV37560.1"/>
    <property type="molecule type" value="Genomic_DNA"/>
</dbReference>
<evidence type="ECO:0000313" key="2">
    <source>
        <dbReference type="Proteomes" id="UP000475582"/>
    </source>
</evidence>
<keyword evidence="2" id="KW-1185">Reference proteome</keyword>
<evidence type="ECO:0000313" key="1">
    <source>
        <dbReference type="EMBL" id="MTV37560.1"/>
    </source>
</evidence>
<proteinExistence type="predicted"/>